<dbReference type="AlphaFoldDB" id="A0A2U3KJ73"/>
<dbReference type="EMBL" id="OMOD01000121">
    <property type="protein sequence ID" value="SPF39701.1"/>
    <property type="molecule type" value="Genomic_DNA"/>
</dbReference>
<dbReference type="SUPFAM" id="SSF51445">
    <property type="entry name" value="(Trans)glycosidases"/>
    <property type="match status" value="1"/>
</dbReference>
<evidence type="ECO:0000259" key="2">
    <source>
        <dbReference type="PROSITE" id="PS51910"/>
    </source>
</evidence>
<dbReference type="InterPro" id="IPR029070">
    <property type="entry name" value="Chitinase_insertion_sf"/>
</dbReference>
<dbReference type="Gene3D" id="3.10.50.10">
    <property type="match status" value="1"/>
</dbReference>
<dbReference type="PROSITE" id="PS51910">
    <property type="entry name" value="GH18_2"/>
    <property type="match status" value="1"/>
</dbReference>
<evidence type="ECO:0000313" key="3">
    <source>
        <dbReference type="EMBL" id="SPF39701.1"/>
    </source>
</evidence>
<dbReference type="InterPro" id="IPR011583">
    <property type="entry name" value="Chitinase_II/V-like_cat"/>
</dbReference>
<dbReference type="SMART" id="SM00636">
    <property type="entry name" value="Glyco_18"/>
    <property type="match status" value="1"/>
</dbReference>
<name>A0A2U3KJ73_9BACT</name>
<reference evidence="4" key="1">
    <citation type="submission" date="2018-02" db="EMBL/GenBank/DDBJ databases">
        <authorList>
            <person name="Hausmann B."/>
        </authorList>
    </citation>
    <scope>NUCLEOTIDE SEQUENCE [LARGE SCALE GENOMIC DNA]</scope>
    <source>
        <strain evidence="4">Peat soil MAG SbA1</strain>
    </source>
</reference>
<dbReference type="GO" id="GO:0016787">
    <property type="term" value="F:hydrolase activity"/>
    <property type="evidence" value="ECO:0007669"/>
    <property type="project" value="UniProtKB-KW"/>
</dbReference>
<dbReference type="Proteomes" id="UP000238701">
    <property type="component" value="Unassembled WGS sequence"/>
</dbReference>
<keyword evidence="3" id="KW-0378">Hydrolase</keyword>
<dbReference type="InterPro" id="IPR017853">
    <property type="entry name" value="GH"/>
</dbReference>
<dbReference type="GO" id="GO:0005975">
    <property type="term" value="P:carbohydrate metabolic process"/>
    <property type="evidence" value="ECO:0007669"/>
    <property type="project" value="InterPro"/>
</dbReference>
<feature type="domain" description="GH18" evidence="2">
    <location>
        <begin position="19"/>
        <end position="341"/>
    </location>
</feature>
<dbReference type="InterPro" id="IPR001223">
    <property type="entry name" value="Glyco_hydro18_cat"/>
</dbReference>
<sequence>MKRIIAFLFFSVILAAAQPKALFYMTDSANSVKSFTDHADRVDTLVPAWYSVDGNGLVWGWPNPSVLKTAAERHVPVMPIVGLMAQADLHKLFTSPAARAAFIASLLSESKKNGYSGFQIDFENVNWTDRDLLSGLVADTAAALHKERLQLTIATVPNAPGSAGKSNYSHWLYANWRGAYDLKALVQSVDLICLMTYDQNTRWTAPGPVAGYPWTVENLEYALQFVPKEKLSLGIPLYGYHWFAGDPGKDEKPNPTAEYIGQQDIDQYLAAYHPHVEWDAADRTAWFYFYRDDYREWVFYTDKRGFQERLNLARDRGLQGFWSWVLGTEDPEIWSLLPSHK</sequence>
<dbReference type="PANTHER" id="PTHR46066">
    <property type="entry name" value="CHITINASE DOMAIN-CONTAINING PROTEIN 1 FAMILY MEMBER"/>
    <property type="match status" value="1"/>
</dbReference>
<keyword evidence="1" id="KW-0732">Signal</keyword>
<dbReference type="Pfam" id="PF00704">
    <property type="entry name" value="Glyco_hydro_18"/>
    <property type="match status" value="1"/>
</dbReference>
<proteinExistence type="predicted"/>
<feature type="signal peptide" evidence="1">
    <location>
        <begin position="1"/>
        <end position="17"/>
    </location>
</feature>
<evidence type="ECO:0000256" key="1">
    <source>
        <dbReference type="SAM" id="SignalP"/>
    </source>
</evidence>
<gene>
    <name evidence="3" type="ORF">SBA1_290063</name>
</gene>
<feature type="chain" id="PRO_5015632125" evidence="1">
    <location>
        <begin position="18"/>
        <end position="341"/>
    </location>
</feature>
<organism evidence="3 4">
    <name type="scientific">Candidatus Sulfotelmatobacter kueseliae</name>
    <dbReference type="NCBI Taxonomy" id="2042962"/>
    <lineage>
        <taxon>Bacteria</taxon>
        <taxon>Pseudomonadati</taxon>
        <taxon>Acidobacteriota</taxon>
        <taxon>Terriglobia</taxon>
        <taxon>Terriglobales</taxon>
        <taxon>Candidatus Korobacteraceae</taxon>
        <taxon>Candidatus Sulfotelmatobacter</taxon>
    </lineage>
</organism>
<evidence type="ECO:0000313" key="4">
    <source>
        <dbReference type="Proteomes" id="UP000238701"/>
    </source>
</evidence>
<dbReference type="OrthoDB" id="9775889at2"/>
<protein>
    <submittedName>
        <fullName evidence="3">Glycosyl hydrolase, family 18</fullName>
    </submittedName>
</protein>
<dbReference type="GO" id="GO:0008061">
    <property type="term" value="F:chitin binding"/>
    <property type="evidence" value="ECO:0007669"/>
    <property type="project" value="InterPro"/>
</dbReference>
<accession>A0A2U3KJ73</accession>
<dbReference type="Gene3D" id="3.20.20.80">
    <property type="entry name" value="Glycosidases"/>
    <property type="match status" value="1"/>
</dbReference>
<dbReference type="PANTHER" id="PTHR46066:SF2">
    <property type="entry name" value="CHITINASE DOMAIN-CONTAINING PROTEIN 1"/>
    <property type="match status" value="1"/>
</dbReference>